<keyword evidence="3" id="KW-1185">Reference proteome</keyword>
<evidence type="ECO:0000313" key="2">
    <source>
        <dbReference type="EMBL" id="VCU08097.1"/>
    </source>
</evidence>
<reference evidence="3" key="1">
    <citation type="submission" date="2018-10" db="EMBL/GenBank/DDBJ databases">
        <authorList>
            <person name="Peiro R."/>
            <person name="Begona"/>
            <person name="Cbmso G."/>
            <person name="Lopez M."/>
            <person name="Gonzalez S."/>
            <person name="Sacristan E."/>
            <person name="Castillo E."/>
        </authorList>
    </citation>
    <scope>NUCLEOTIDE SEQUENCE [LARGE SCALE GENOMIC DNA]</scope>
</reference>
<feature type="chain" id="PRO_5019310115" evidence="1">
    <location>
        <begin position="21"/>
        <end position="64"/>
    </location>
</feature>
<feature type="signal peptide" evidence="1">
    <location>
        <begin position="1"/>
        <end position="20"/>
    </location>
</feature>
<organism evidence="2 3">
    <name type="scientific">Rhodoplanes serenus</name>
    <dbReference type="NCBI Taxonomy" id="200615"/>
    <lineage>
        <taxon>Bacteria</taxon>
        <taxon>Pseudomonadati</taxon>
        <taxon>Pseudomonadota</taxon>
        <taxon>Alphaproteobacteria</taxon>
        <taxon>Hyphomicrobiales</taxon>
        <taxon>Nitrobacteraceae</taxon>
        <taxon>Rhodoplanes</taxon>
    </lineage>
</organism>
<proteinExistence type="predicted"/>
<gene>
    <name evidence="2" type="ORF">RHODGE_RHODGE_01232</name>
</gene>
<dbReference type="RefSeq" id="WP_129608225.1">
    <property type="nucleotide sequence ID" value="NZ_UWOC01000110.1"/>
</dbReference>
<evidence type="ECO:0000313" key="3">
    <source>
        <dbReference type="Proteomes" id="UP000289200"/>
    </source>
</evidence>
<protein>
    <submittedName>
        <fullName evidence="2">Uncharacterized protein</fullName>
    </submittedName>
</protein>
<dbReference type="Proteomes" id="UP000289200">
    <property type="component" value="Unassembled WGS sequence"/>
</dbReference>
<evidence type="ECO:0000256" key="1">
    <source>
        <dbReference type="SAM" id="SignalP"/>
    </source>
</evidence>
<keyword evidence="1" id="KW-0732">Signal</keyword>
<sequence length="64" mass="6406">MSLRIAFAITVTAATLLVLAAVPYPGDLGDGVAASPAGVPAPHATNVRLNKTSACTQVVPCSQM</sequence>
<name>A0A447CS80_9BRAD</name>
<accession>A0A447CS80</accession>
<comment type="caution">
    <text evidence="2">The sequence shown here is derived from an EMBL/GenBank/DDBJ whole genome shotgun (WGS) entry which is preliminary data.</text>
</comment>
<dbReference type="AlphaFoldDB" id="A0A447CS80"/>
<dbReference type="EMBL" id="UWOC01000110">
    <property type="protein sequence ID" value="VCU08097.1"/>
    <property type="molecule type" value="Genomic_DNA"/>
</dbReference>